<dbReference type="RefSeq" id="WP_380760568.1">
    <property type="nucleotide sequence ID" value="NZ_JBHSRF010000072.1"/>
</dbReference>
<dbReference type="Proteomes" id="UP001596137">
    <property type="component" value="Unassembled WGS sequence"/>
</dbReference>
<dbReference type="PANTHER" id="PTHR43169">
    <property type="entry name" value="EXSB FAMILY PROTEIN"/>
    <property type="match status" value="1"/>
</dbReference>
<dbReference type="PIRSF" id="PIRSF006661">
    <property type="entry name" value="PP-lp_UCP006661"/>
    <property type="match status" value="1"/>
</dbReference>
<dbReference type="Gene3D" id="3.40.50.620">
    <property type="entry name" value="HUPs"/>
    <property type="match status" value="1"/>
</dbReference>
<feature type="domain" description="Asparagine synthetase" evidence="1">
    <location>
        <begin position="20"/>
        <end position="91"/>
    </location>
</feature>
<sequence length="279" mass="28924">MTDHPASARPAGDGMERLTARLRREEAVVVAYSGGADSALLAFAASRVLGARALAVTAVSPSLAASERTAARAFARRHGLAHLEVCTDESDRPEYAANGADRCYHCKSALFDALAPLAAAMGARVALGTNLDDLGDHRPGQRAAAERGAIAPLVDAGLTKAGVRTVSRELGLSTADKPAAPCLASRVSYGEPVTPEVLGRVEAAEAALRDLGFPVCRVRAHSGGTVARIEVPRAEIPRVGELRERVDAAVRGAGFTFCSLDLSGFASGRLNALLPLLPS</sequence>
<accession>A0ABW1NUC7</accession>
<dbReference type="GO" id="GO:0016740">
    <property type="term" value="F:transferase activity"/>
    <property type="evidence" value="ECO:0007669"/>
    <property type="project" value="UniProtKB-KW"/>
</dbReference>
<keyword evidence="3" id="KW-1185">Reference proteome</keyword>
<dbReference type="NCBIfam" id="TIGR00268">
    <property type="entry name" value="ATP-dependent sacrificial sulfur transferase LarE"/>
    <property type="match status" value="1"/>
</dbReference>
<evidence type="ECO:0000313" key="2">
    <source>
        <dbReference type="EMBL" id="MFC6085917.1"/>
    </source>
</evidence>
<dbReference type="InterPro" id="IPR052188">
    <property type="entry name" value="Ni-pincer_cofactor_biosynth"/>
</dbReference>
<proteinExistence type="predicted"/>
<dbReference type="Pfam" id="PF00733">
    <property type="entry name" value="Asn_synthase"/>
    <property type="match status" value="1"/>
</dbReference>
<dbReference type="EMBL" id="JBHSRF010000072">
    <property type="protein sequence ID" value="MFC6085917.1"/>
    <property type="molecule type" value="Genomic_DNA"/>
</dbReference>
<evidence type="ECO:0000259" key="1">
    <source>
        <dbReference type="Pfam" id="PF00733"/>
    </source>
</evidence>
<gene>
    <name evidence="2" type="primary">larE</name>
    <name evidence="2" type="ORF">ACFP1K_32450</name>
</gene>
<dbReference type="InterPro" id="IPR001962">
    <property type="entry name" value="Asn_synthase"/>
</dbReference>
<keyword evidence="2" id="KW-0808">Transferase</keyword>
<dbReference type="SUPFAM" id="SSF52402">
    <property type="entry name" value="Adenine nucleotide alpha hydrolases-like"/>
    <property type="match status" value="1"/>
</dbReference>
<dbReference type="InterPro" id="IPR005232">
    <property type="entry name" value="LarE"/>
</dbReference>
<name>A0ABW1NUC7_9ACTN</name>
<dbReference type="CDD" id="cd01990">
    <property type="entry name" value="LarE-like"/>
    <property type="match status" value="1"/>
</dbReference>
<organism evidence="2 3">
    <name type="scientific">Sphaerisporangium aureirubrum</name>
    <dbReference type="NCBI Taxonomy" id="1544736"/>
    <lineage>
        <taxon>Bacteria</taxon>
        <taxon>Bacillati</taxon>
        <taxon>Actinomycetota</taxon>
        <taxon>Actinomycetes</taxon>
        <taxon>Streptosporangiales</taxon>
        <taxon>Streptosporangiaceae</taxon>
        <taxon>Sphaerisporangium</taxon>
    </lineage>
</organism>
<evidence type="ECO:0000313" key="3">
    <source>
        <dbReference type="Proteomes" id="UP001596137"/>
    </source>
</evidence>
<dbReference type="PANTHER" id="PTHR43169:SF2">
    <property type="entry name" value="NAD_GMP SYNTHASE DOMAIN-CONTAINING PROTEIN"/>
    <property type="match status" value="1"/>
</dbReference>
<protein>
    <submittedName>
        <fullName evidence="2">ATP-dependent sacrificial sulfur transferase LarE</fullName>
    </submittedName>
</protein>
<dbReference type="InterPro" id="IPR014729">
    <property type="entry name" value="Rossmann-like_a/b/a_fold"/>
</dbReference>
<comment type="caution">
    <text evidence="2">The sequence shown here is derived from an EMBL/GenBank/DDBJ whole genome shotgun (WGS) entry which is preliminary data.</text>
</comment>
<reference evidence="3" key="1">
    <citation type="journal article" date="2019" name="Int. J. Syst. Evol. Microbiol.">
        <title>The Global Catalogue of Microorganisms (GCM) 10K type strain sequencing project: providing services to taxonomists for standard genome sequencing and annotation.</title>
        <authorList>
            <consortium name="The Broad Institute Genomics Platform"/>
            <consortium name="The Broad Institute Genome Sequencing Center for Infectious Disease"/>
            <person name="Wu L."/>
            <person name="Ma J."/>
        </authorList>
    </citation>
    <scope>NUCLEOTIDE SEQUENCE [LARGE SCALE GENOMIC DNA]</scope>
    <source>
        <strain evidence="3">JCM 30346</strain>
    </source>
</reference>